<accession>R5XBV0</accession>
<evidence type="ECO:0008006" key="3">
    <source>
        <dbReference type="Google" id="ProtNLM"/>
    </source>
</evidence>
<dbReference type="AlphaFoldDB" id="R5XBV0"/>
<dbReference type="Proteomes" id="UP000017980">
    <property type="component" value="Unassembled WGS sequence"/>
</dbReference>
<evidence type="ECO:0000313" key="1">
    <source>
        <dbReference type="EMBL" id="CDA09879.1"/>
    </source>
</evidence>
<dbReference type="InterPro" id="IPR005358">
    <property type="entry name" value="Puta_zinc/iron-chelating_dom"/>
</dbReference>
<reference evidence="1" key="1">
    <citation type="submission" date="2012-11" db="EMBL/GenBank/DDBJ databases">
        <title>Dependencies among metagenomic species, viruses, plasmids and units of genetic variation.</title>
        <authorList>
            <person name="Nielsen H.B."/>
            <person name="Almeida M."/>
            <person name="Juncker A.S."/>
            <person name="Rasmussen S."/>
            <person name="Li J."/>
            <person name="Sunagawa S."/>
            <person name="Plichta D."/>
            <person name="Gautier L."/>
            <person name="Le Chatelier E."/>
            <person name="Peletier E."/>
            <person name="Bonde I."/>
            <person name="Nielsen T."/>
            <person name="Manichanh C."/>
            <person name="Arumugam M."/>
            <person name="Batto J."/>
            <person name="Santos M.B.Q.D."/>
            <person name="Blom N."/>
            <person name="Borruel N."/>
            <person name="Burgdorf K.S."/>
            <person name="Boumezbeur F."/>
            <person name="Casellas F."/>
            <person name="Dore J."/>
            <person name="Guarner F."/>
            <person name="Hansen T."/>
            <person name="Hildebrand F."/>
            <person name="Kaas R.S."/>
            <person name="Kennedy S."/>
            <person name="Kristiansen K."/>
            <person name="Kultima J.R."/>
            <person name="Leonard P."/>
            <person name="Levenez F."/>
            <person name="Lund O."/>
            <person name="Moumen B."/>
            <person name="Le Paslier D."/>
            <person name="Pons N."/>
            <person name="Pedersen O."/>
            <person name="Prifti E."/>
            <person name="Qin J."/>
            <person name="Raes J."/>
            <person name="Tap J."/>
            <person name="Tims S."/>
            <person name="Ussery D.W."/>
            <person name="Yamada T."/>
            <person name="MetaHit consortium"/>
            <person name="Renault P."/>
            <person name="Sicheritz-Ponten T."/>
            <person name="Bork P."/>
            <person name="Wang J."/>
            <person name="Brunak S."/>
            <person name="Ehrlich S.D."/>
        </authorList>
    </citation>
    <scope>NUCLEOTIDE SEQUENCE [LARGE SCALE GENOMIC DNA]</scope>
</reference>
<proteinExistence type="predicted"/>
<gene>
    <name evidence="1" type="ORF">BN488_00932</name>
</gene>
<dbReference type="EMBL" id="CBBD010000026">
    <property type="protein sequence ID" value="CDA09879.1"/>
    <property type="molecule type" value="Genomic_DNA"/>
</dbReference>
<sequence>MFLCDKCGLCCRNLKLSSLYTRLDRGDGVCIYYDENTKLCSIYETRPILCNIDKMFYTYFSNKLTKEEYYKLNYEACKKLKK</sequence>
<dbReference type="RefSeq" id="WP_022071277.1">
    <property type="nucleotide sequence ID" value="NZ_HF999321.1"/>
</dbReference>
<comment type="caution">
    <text evidence="1">The sequence shown here is derived from an EMBL/GenBank/DDBJ whole genome shotgun (WGS) entry which is preliminary data.</text>
</comment>
<name>R5XBV0_9FIRM</name>
<protein>
    <recommendedName>
        <fullName evidence="3">Flagellin N-methylase</fullName>
    </recommendedName>
</protein>
<dbReference type="Pfam" id="PF03692">
    <property type="entry name" value="CxxCxxCC"/>
    <property type="match status" value="1"/>
</dbReference>
<evidence type="ECO:0000313" key="2">
    <source>
        <dbReference type="Proteomes" id="UP000017980"/>
    </source>
</evidence>
<organism evidence="1 2">
    <name type="scientific">Intestinibacter bartlettii CAG:1329</name>
    <dbReference type="NCBI Taxonomy" id="1263063"/>
    <lineage>
        <taxon>Bacteria</taxon>
        <taxon>Bacillati</taxon>
        <taxon>Bacillota</taxon>
        <taxon>Clostridia</taxon>
        <taxon>Peptostreptococcales</taxon>
        <taxon>Peptostreptococcaceae</taxon>
        <taxon>Intestinibacter</taxon>
    </lineage>
</organism>